<comment type="similarity">
    <text evidence="1">Belongs to the protein kinase superfamily. STE Ser/Thr protein kinase family. MAP kinase kinase kinase subfamily.</text>
</comment>
<dbReference type="PANTHER" id="PTHR46716">
    <property type="entry name" value="MITOGEN-ACTIVATED PROTEIN KINASE KINASE KINASE 7"/>
    <property type="match status" value="1"/>
</dbReference>
<dbReference type="WBParaSite" id="scf7180000419530.g3882">
    <property type="protein sequence ID" value="scf7180000419530.g3882"/>
    <property type="gene ID" value="scf7180000419530.g3882"/>
</dbReference>
<dbReference type="Pfam" id="PF07714">
    <property type="entry name" value="PK_Tyr_Ser-Thr"/>
    <property type="match status" value="1"/>
</dbReference>
<evidence type="ECO:0000256" key="7">
    <source>
        <dbReference type="PROSITE-ProRule" id="PRU10141"/>
    </source>
</evidence>
<dbReference type="PROSITE" id="PS00107">
    <property type="entry name" value="PROTEIN_KINASE_ATP"/>
    <property type="match status" value="1"/>
</dbReference>
<proteinExistence type="inferred from homology"/>
<organism evidence="9 10">
    <name type="scientific">Meloidogyne floridensis</name>
    <dbReference type="NCBI Taxonomy" id="298350"/>
    <lineage>
        <taxon>Eukaryota</taxon>
        <taxon>Metazoa</taxon>
        <taxon>Ecdysozoa</taxon>
        <taxon>Nematoda</taxon>
        <taxon>Chromadorea</taxon>
        <taxon>Rhabditida</taxon>
        <taxon>Tylenchina</taxon>
        <taxon>Tylenchomorpha</taxon>
        <taxon>Tylenchoidea</taxon>
        <taxon>Meloidogynidae</taxon>
        <taxon>Meloidogyninae</taxon>
        <taxon>Meloidogyne</taxon>
    </lineage>
</organism>
<keyword evidence="9" id="KW-1185">Reference proteome</keyword>
<dbReference type="GO" id="GO:0006955">
    <property type="term" value="P:immune response"/>
    <property type="evidence" value="ECO:0007669"/>
    <property type="project" value="TreeGrafter"/>
</dbReference>
<evidence type="ECO:0000256" key="6">
    <source>
        <dbReference type="ARBA" id="ARBA00022840"/>
    </source>
</evidence>
<feature type="domain" description="Protein kinase" evidence="8">
    <location>
        <begin position="39"/>
        <end position="130"/>
    </location>
</feature>
<dbReference type="SUPFAM" id="SSF56112">
    <property type="entry name" value="Protein kinase-like (PK-like)"/>
    <property type="match status" value="1"/>
</dbReference>
<evidence type="ECO:0000256" key="3">
    <source>
        <dbReference type="ARBA" id="ARBA00022679"/>
    </source>
</evidence>
<evidence type="ECO:0000256" key="5">
    <source>
        <dbReference type="ARBA" id="ARBA00022777"/>
    </source>
</evidence>
<dbReference type="Gene3D" id="1.10.510.10">
    <property type="entry name" value="Transferase(Phosphotransferase) domain 1"/>
    <property type="match status" value="1"/>
</dbReference>
<dbReference type="InterPro" id="IPR011009">
    <property type="entry name" value="Kinase-like_dom_sf"/>
</dbReference>
<dbReference type="PANTHER" id="PTHR46716:SF1">
    <property type="entry name" value="MITOGEN-ACTIVATED PROTEIN KINASE KINASE KINASE 7"/>
    <property type="match status" value="1"/>
</dbReference>
<dbReference type="GO" id="GO:0005524">
    <property type="term" value="F:ATP binding"/>
    <property type="evidence" value="ECO:0007669"/>
    <property type="project" value="UniProtKB-UniRule"/>
</dbReference>
<evidence type="ECO:0000313" key="9">
    <source>
        <dbReference type="Proteomes" id="UP000887560"/>
    </source>
</evidence>
<accession>A0A915NR71</accession>
<sequence length="130" mass="14640">MEPLYVNIDLESSNAPPEVYQGENGWEEVDYSEVKLPDVRQIQILGHGSYGTVYKCTFRDRQVAVKVANNSNDFTHLLVEAKYLHGFCHPNIVNLYALFRGEVCGIVMELMEGGSLDEYFSCSELVIASI</sequence>
<evidence type="ECO:0000256" key="4">
    <source>
        <dbReference type="ARBA" id="ARBA00022741"/>
    </source>
</evidence>
<evidence type="ECO:0000313" key="10">
    <source>
        <dbReference type="WBParaSite" id="scf7180000419530.g3882"/>
    </source>
</evidence>
<dbReference type="InterPro" id="IPR000719">
    <property type="entry name" value="Prot_kinase_dom"/>
</dbReference>
<keyword evidence="5" id="KW-0418">Kinase</keyword>
<feature type="binding site" evidence="7">
    <location>
        <position position="66"/>
    </location>
    <ligand>
        <name>ATP</name>
        <dbReference type="ChEBI" id="CHEBI:30616"/>
    </ligand>
</feature>
<keyword evidence="4 7" id="KW-0547">Nucleotide-binding</keyword>
<dbReference type="GO" id="GO:0043123">
    <property type="term" value="P:positive regulation of canonical NF-kappaB signal transduction"/>
    <property type="evidence" value="ECO:0007669"/>
    <property type="project" value="TreeGrafter"/>
</dbReference>
<keyword evidence="2" id="KW-0723">Serine/threonine-protein kinase</keyword>
<dbReference type="PROSITE" id="PS50011">
    <property type="entry name" value="PROTEIN_KINASE_DOM"/>
    <property type="match status" value="1"/>
</dbReference>
<dbReference type="AlphaFoldDB" id="A0A915NR71"/>
<keyword evidence="6 7" id="KW-0067">ATP-binding</keyword>
<name>A0A915NR71_9BILA</name>
<dbReference type="GO" id="GO:0004709">
    <property type="term" value="F:MAP kinase kinase kinase activity"/>
    <property type="evidence" value="ECO:0007669"/>
    <property type="project" value="TreeGrafter"/>
</dbReference>
<dbReference type="InterPro" id="IPR017441">
    <property type="entry name" value="Protein_kinase_ATP_BS"/>
</dbReference>
<keyword evidence="3" id="KW-0808">Transferase</keyword>
<evidence type="ECO:0000259" key="8">
    <source>
        <dbReference type="PROSITE" id="PS50011"/>
    </source>
</evidence>
<dbReference type="InterPro" id="IPR001245">
    <property type="entry name" value="Ser-Thr/Tyr_kinase_cat_dom"/>
</dbReference>
<evidence type="ECO:0000256" key="2">
    <source>
        <dbReference type="ARBA" id="ARBA00022527"/>
    </source>
</evidence>
<reference evidence="10" key="1">
    <citation type="submission" date="2022-11" db="UniProtKB">
        <authorList>
            <consortium name="WormBaseParasite"/>
        </authorList>
    </citation>
    <scope>IDENTIFICATION</scope>
</reference>
<dbReference type="Proteomes" id="UP000887560">
    <property type="component" value="Unplaced"/>
</dbReference>
<dbReference type="GO" id="GO:0007254">
    <property type="term" value="P:JNK cascade"/>
    <property type="evidence" value="ECO:0007669"/>
    <property type="project" value="TreeGrafter"/>
</dbReference>
<protein>
    <submittedName>
        <fullName evidence="10">Mitogen-activated protein kinase kinase kinase</fullName>
    </submittedName>
</protein>
<evidence type="ECO:0000256" key="1">
    <source>
        <dbReference type="ARBA" id="ARBA00006529"/>
    </source>
</evidence>